<dbReference type="GO" id="GO:0051536">
    <property type="term" value="F:iron-sulfur cluster binding"/>
    <property type="evidence" value="ECO:0007669"/>
    <property type="project" value="InterPro"/>
</dbReference>
<name>A0A3T0E6H5_9PROT</name>
<dbReference type="Gene3D" id="3.90.1010.10">
    <property type="match status" value="1"/>
</dbReference>
<dbReference type="AlphaFoldDB" id="A0A3T0E6H5"/>
<organism evidence="1 2">
    <name type="scientific">Glycocaulis alkaliphilus</name>
    <dbReference type="NCBI Taxonomy" id="1434191"/>
    <lineage>
        <taxon>Bacteria</taxon>
        <taxon>Pseudomonadati</taxon>
        <taxon>Pseudomonadota</taxon>
        <taxon>Alphaproteobacteria</taxon>
        <taxon>Maricaulales</taxon>
        <taxon>Maricaulaceae</taxon>
        <taxon>Glycocaulis</taxon>
    </lineage>
</organism>
<dbReference type="InterPro" id="IPR002871">
    <property type="entry name" value="NIF_FeS_clus_asmbl_NifU_N"/>
</dbReference>
<dbReference type="GO" id="GO:0005506">
    <property type="term" value="F:iron ion binding"/>
    <property type="evidence" value="ECO:0007669"/>
    <property type="project" value="InterPro"/>
</dbReference>
<gene>
    <name evidence="1" type="ORF">X907_0364</name>
</gene>
<evidence type="ECO:0000313" key="2">
    <source>
        <dbReference type="Proteomes" id="UP000286954"/>
    </source>
</evidence>
<reference evidence="1 2" key="1">
    <citation type="submission" date="2016-12" db="EMBL/GenBank/DDBJ databases">
        <title>The genome of dimorphic prosthecate Glycocaulis alkaliphilus 6b-8t, isolated from crude oil dictates its adaptability in petroleum environments.</title>
        <authorList>
            <person name="Wu X.-L."/>
            <person name="Geng S."/>
        </authorList>
    </citation>
    <scope>NUCLEOTIDE SEQUENCE [LARGE SCALE GENOMIC DNA]</scope>
    <source>
        <strain evidence="1 2">6B-8</strain>
    </source>
</reference>
<evidence type="ECO:0000313" key="1">
    <source>
        <dbReference type="EMBL" id="AZU02912.1"/>
    </source>
</evidence>
<dbReference type="SUPFAM" id="SSF82649">
    <property type="entry name" value="SufE/NifU"/>
    <property type="match status" value="1"/>
</dbReference>
<dbReference type="OrthoDB" id="7857113at2"/>
<dbReference type="EMBL" id="CP018911">
    <property type="protein sequence ID" value="AZU02912.1"/>
    <property type="molecule type" value="Genomic_DNA"/>
</dbReference>
<keyword evidence="2" id="KW-1185">Reference proteome</keyword>
<accession>A0A3T0E6H5</accession>
<protein>
    <recommendedName>
        <fullName evidence="3">Iron-sulfur cluster assembly scaffold protein</fullName>
    </recommendedName>
</protein>
<evidence type="ECO:0008006" key="3">
    <source>
        <dbReference type="Google" id="ProtNLM"/>
    </source>
</evidence>
<dbReference type="KEGG" id="gak:X907_0364"/>
<dbReference type="CDD" id="cd06664">
    <property type="entry name" value="IscU_like"/>
    <property type="match status" value="1"/>
</dbReference>
<dbReference type="GO" id="GO:0016226">
    <property type="term" value="P:iron-sulfur cluster assembly"/>
    <property type="evidence" value="ECO:0007669"/>
    <property type="project" value="InterPro"/>
</dbReference>
<proteinExistence type="predicted"/>
<dbReference type="Proteomes" id="UP000286954">
    <property type="component" value="Chromosome"/>
</dbReference>
<sequence length="149" mass="15792">MSAAVTTPDPYSRDVIALAAAIPHLKRLDAPHVTVRKVSRLCGSQVTLDMNLADGRVSEIGWDVSACALGQSSASILGSVIIGADRHLLAEGLDTLNALLKGTPVPDNSPFRALRVLEPAAQYPARHGSIRLAFEAALEAFDRAAARER</sequence>